<dbReference type="RefSeq" id="WP_093832516.1">
    <property type="nucleotide sequence ID" value="NZ_JAVRES010000001.1"/>
</dbReference>
<name>A0ABD5EFF5_9ACTN</name>
<evidence type="ECO:0000313" key="2">
    <source>
        <dbReference type="Proteomes" id="UP001183535"/>
    </source>
</evidence>
<organism evidence="1 2">
    <name type="scientific">Streptomyces doudnae</name>
    <dbReference type="NCBI Taxonomy" id="3075536"/>
    <lineage>
        <taxon>Bacteria</taxon>
        <taxon>Bacillati</taxon>
        <taxon>Actinomycetota</taxon>
        <taxon>Actinomycetes</taxon>
        <taxon>Kitasatosporales</taxon>
        <taxon>Streptomycetaceae</taxon>
        <taxon>Streptomyces</taxon>
    </lineage>
</organism>
<protein>
    <submittedName>
        <fullName evidence="1">Uncharacterized protein</fullName>
    </submittedName>
</protein>
<reference evidence="2" key="1">
    <citation type="submission" date="2023-07" db="EMBL/GenBank/DDBJ databases">
        <title>30 novel species of actinomycetes from the DSMZ collection.</title>
        <authorList>
            <person name="Nouioui I."/>
        </authorList>
    </citation>
    <scope>NUCLEOTIDE SEQUENCE [LARGE SCALE GENOMIC DNA]</scope>
    <source>
        <strain evidence="2">DSM 41981</strain>
    </source>
</reference>
<sequence>MADEAEKPAENPADHVTDYATFMATVLSLDGKSLIADLRKAETEFPELITAFTYLSIHAAASVIAGNTFRRGNLLADCGPAVAELAVTAANSVVRSPELARSAISRINAHYIQAAMEKSMEEGHVVTPTVVTGSGF</sequence>
<comment type="caution">
    <text evidence="1">The sequence shown here is derived from an EMBL/GenBank/DDBJ whole genome shotgun (WGS) entry which is preliminary data.</text>
</comment>
<gene>
    <name evidence="1" type="ORF">RM877_01820</name>
</gene>
<dbReference type="EMBL" id="JAVRES010000001">
    <property type="protein sequence ID" value="MDT0433411.1"/>
    <property type="molecule type" value="Genomic_DNA"/>
</dbReference>
<accession>A0ABD5EFF5</accession>
<proteinExistence type="predicted"/>
<dbReference type="Proteomes" id="UP001183535">
    <property type="component" value="Unassembled WGS sequence"/>
</dbReference>
<keyword evidence="2" id="KW-1185">Reference proteome</keyword>
<dbReference type="AlphaFoldDB" id="A0ABD5EFF5"/>
<evidence type="ECO:0000313" key="1">
    <source>
        <dbReference type="EMBL" id="MDT0433411.1"/>
    </source>
</evidence>